<gene>
    <name evidence="9" type="ordered locus">BATR1942_19445</name>
</gene>
<keyword evidence="4" id="KW-1003">Cell membrane</keyword>
<protein>
    <submittedName>
        <fullName evidence="9">Iron-uptake protein</fullName>
    </submittedName>
</protein>
<dbReference type="Gene3D" id="1.10.3470.10">
    <property type="entry name" value="ABC transporter involved in vitamin B12 uptake, BtuC"/>
    <property type="match status" value="1"/>
</dbReference>
<evidence type="ECO:0000256" key="4">
    <source>
        <dbReference type="ARBA" id="ARBA00022475"/>
    </source>
</evidence>
<evidence type="ECO:0000256" key="5">
    <source>
        <dbReference type="ARBA" id="ARBA00022692"/>
    </source>
</evidence>
<feature type="transmembrane region" description="Helical" evidence="8">
    <location>
        <begin position="244"/>
        <end position="272"/>
    </location>
</feature>
<dbReference type="PANTHER" id="PTHR30472:SF23">
    <property type="entry name" value="IRON-UPTAKE SYSTEM PERMEASE PROTEIN FEUC"/>
    <property type="match status" value="1"/>
</dbReference>
<dbReference type="InterPro" id="IPR000522">
    <property type="entry name" value="ABC_transptr_permease_BtuC"/>
</dbReference>
<keyword evidence="5 8" id="KW-0812">Transmembrane</keyword>
<keyword evidence="6 8" id="KW-1133">Transmembrane helix</keyword>
<keyword evidence="3" id="KW-0813">Transport</keyword>
<dbReference type="CDD" id="cd06550">
    <property type="entry name" value="TM_ABC_iron-siderophores_like"/>
    <property type="match status" value="1"/>
</dbReference>
<evidence type="ECO:0000256" key="7">
    <source>
        <dbReference type="ARBA" id="ARBA00023136"/>
    </source>
</evidence>
<evidence type="ECO:0000256" key="6">
    <source>
        <dbReference type="ARBA" id="ARBA00022989"/>
    </source>
</evidence>
<evidence type="ECO:0000256" key="2">
    <source>
        <dbReference type="ARBA" id="ARBA00007935"/>
    </source>
</evidence>
<accession>A0ABM5M3R3</accession>
<feature type="transmembrane region" description="Helical" evidence="8">
    <location>
        <begin position="315"/>
        <end position="332"/>
    </location>
</feature>
<keyword evidence="10" id="KW-1185">Reference proteome</keyword>
<name>A0ABM5M3R3_BACA1</name>
<proteinExistence type="inferred from homology"/>
<feature type="transmembrane region" description="Helical" evidence="8">
    <location>
        <begin position="61"/>
        <end position="78"/>
    </location>
</feature>
<feature type="transmembrane region" description="Helical" evidence="8">
    <location>
        <begin position="194"/>
        <end position="216"/>
    </location>
</feature>
<comment type="similarity">
    <text evidence="2">Belongs to the binding-protein-dependent transport system permease family. FecCD subfamily.</text>
</comment>
<feature type="transmembrane region" description="Helical" evidence="8">
    <location>
        <begin position="154"/>
        <end position="174"/>
    </location>
</feature>
<evidence type="ECO:0000256" key="1">
    <source>
        <dbReference type="ARBA" id="ARBA00004651"/>
    </source>
</evidence>
<evidence type="ECO:0000256" key="8">
    <source>
        <dbReference type="SAM" id="Phobius"/>
    </source>
</evidence>
<organism evidence="9 10">
    <name type="scientific">Bacillus atrophaeus (strain 1942)</name>
    <dbReference type="NCBI Taxonomy" id="720555"/>
    <lineage>
        <taxon>Bacteria</taxon>
        <taxon>Bacillati</taxon>
        <taxon>Bacillota</taxon>
        <taxon>Bacilli</taxon>
        <taxon>Bacillales</taxon>
        <taxon>Bacillaceae</taxon>
        <taxon>Bacillus</taxon>
    </lineage>
</organism>
<dbReference type="Proteomes" id="UP000006867">
    <property type="component" value="Chromosome"/>
</dbReference>
<evidence type="ECO:0000256" key="3">
    <source>
        <dbReference type="ARBA" id="ARBA00022448"/>
    </source>
</evidence>
<sequence length="340" mass="36359">MAKKMTGMYIILAVLILTVAYFSLTSGSFAVRPGELLSTLFQINPNPQYEILLFDLRLPRIVLAAIVGLGLGIAGAVIQAVTKNGLADSGILGINAGAGAGIVGFMLIFQGQAKTTTLAAAMGTPFFGLIGGLLAAALIYMFAWHRGNLDSGRIILVGIAINSGFSALTLFLSLKMDPQDYEMAMVWKNGSIWSANWTYITAILPWLLVFIPVLFAKSRLLDTIRFNEDTVKSLGISSNKEKTILLISCIAIISACVSVAGSMGFVGLIAPHIARRLAGVEHRYILPLSGLIGMLLVLCADFAGKLFFQPAEVPAGIILAILGVPYFLYLLFKQKKAANK</sequence>
<feature type="transmembrane region" description="Helical" evidence="8">
    <location>
        <begin position="121"/>
        <end position="142"/>
    </location>
</feature>
<reference evidence="9 10" key="1">
    <citation type="journal article" date="2011" name="Front. Microbiol.">
        <title>Genomic signatures of strain selection and enhancement in Bacillus atrophaeus var. globigii, a historical biowarfare simulant.</title>
        <authorList>
            <person name="Gibbons H.S."/>
            <person name="Broomall S.M."/>
            <person name="McNew L.A."/>
            <person name="Daligault H."/>
            <person name="Chapman C."/>
            <person name="Bruce D."/>
            <person name="Karavis M."/>
            <person name="Krepps M."/>
            <person name="McGregor P.A."/>
            <person name="Hong C."/>
            <person name="Park K.H."/>
            <person name="Akmal A."/>
            <person name="Feldman A."/>
            <person name="Lin J.S."/>
            <person name="Chang W.E."/>
            <person name="Higgs B.W."/>
            <person name="Demirev P."/>
            <person name="Lindquist J."/>
            <person name="Liem A."/>
            <person name="Fochler E."/>
            <person name="Read T.D."/>
            <person name="Tapia R."/>
            <person name="Johnson S."/>
            <person name="Bishop-Lilly K.A."/>
            <person name="Detter C."/>
            <person name="Han C."/>
            <person name="Sozhamannan S."/>
            <person name="Rosenzweig C.N."/>
            <person name="Skowronski E.W."/>
        </authorList>
    </citation>
    <scope>NUCLEOTIDE SEQUENCE [LARGE SCALE GENOMIC DNA]</scope>
    <source>
        <strain evidence="9 10">1942</strain>
    </source>
</reference>
<feature type="transmembrane region" description="Helical" evidence="8">
    <location>
        <begin position="90"/>
        <end position="109"/>
    </location>
</feature>
<keyword evidence="7 8" id="KW-0472">Membrane</keyword>
<dbReference type="SUPFAM" id="SSF81345">
    <property type="entry name" value="ABC transporter involved in vitamin B12 uptake, BtuC"/>
    <property type="match status" value="1"/>
</dbReference>
<dbReference type="InterPro" id="IPR037294">
    <property type="entry name" value="ABC_BtuC-like"/>
</dbReference>
<dbReference type="Pfam" id="PF01032">
    <property type="entry name" value="FecCD"/>
    <property type="match status" value="1"/>
</dbReference>
<evidence type="ECO:0000313" key="9">
    <source>
        <dbReference type="EMBL" id="ADP34805.1"/>
    </source>
</evidence>
<evidence type="ECO:0000313" key="10">
    <source>
        <dbReference type="Proteomes" id="UP000006867"/>
    </source>
</evidence>
<comment type="subcellular location">
    <subcellularLocation>
        <location evidence="1">Cell membrane</location>
        <topology evidence="1">Multi-pass membrane protein</topology>
    </subcellularLocation>
</comment>
<dbReference type="EMBL" id="CP002207">
    <property type="protein sequence ID" value="ADP34805.1"/>
    <property type="molecule type" value="Genomic_DNA"/>
</dbReference>
<dbReference type="PANTHER" id="PTHR30472">
    <property type="entry name" value="FERRIC ENTEROBACTIN TRANSPORT SYSTEM PERMEASE PROTEIN"/>
    <property type="match status" value="1"/>
</dbReference>